<dbReference type="PRINTS" id="PR00038">
    <property type="entry name" value="HTHLUXR"/>
</dbReference>
<dbReference type="AlphaFoldDB" id="A0A4P6EDD0"/>
<dbReference type="PANTHER" id="PTHR44688:SF16">
    <property type="entry name" value="DNA-BINDING TRANSCRIPTIONAL ACTIVATOR DEVR_DOSR"/>
    <property type="match status" value="1"/>
</dbReference>
<keyword evidence="1" id="KW-0805">Transcription regulation</keyword>
<protein>
    <submittedName>
        <fullName evidence="5">Response regulator transcription factor</fullName>
    </submittedName>
</protein>
<proteinExistence type="predicted"/>
<dbReference type="Proteomes" id="UP000293995">
    <property type="component" value="Chromosome"/>
</dbReference>
<organism evidence="5 6">
    <name type="scientific">Microbacterium protaetiae</name>
    <dbReference type="NCBI Taxonomy" id="2509458"/>
    <lineage>
        <taxon>Bacteria</taxon>
        <taxon>Bacillati</taxon>
        <taxon>Actinomycetota</taxon>
        <taxon>Actinomycetes</taxon>
        <taxon>Micrococcales</taxon>
        <taxon>Microbacteriaceae</taxon>
        <taxon>Microbacterium</taxon>
    </lineage>
</organism>
<evidence type="ECO:0000256" key="2">
    <source>
        <dbReference type="ARBA" id="ARBA00023125"/>
    </source>
</evidence>
<dbReference type="GO" id="GO:0006355">
    <property type="term" value="P:regulation of DNA-templated transcription"/>
    <property type="evidence" value="ECO:0007669"/>
    <property type="project" value="InterPro"/>
</dbReference>
<feature type="domain" description="HTH luxR-type" evidence="4">
    <location>
        <begin position="17"/>
        <end position="82"/>
    </location>
</feature>
<gene>
    <name evidence="5" type="ORF">ET475_09920</name>
</gene>
<dbReference type="InterPro" id="IPR000792">
    <property type="entry name" value="Tscrpt_reg_LuxR_C"/>
</dbReference>
<evidence type="ECO:0000256" key="1">
    <source>
        <dbReference type="ARBA" id="ARBA00023015"/>
    </source>
</evidence>
<evidence type="ECO:0000259" key="4">
    <source>
        <dbReference type="PROSITE" id="PS50043"/>
    </source>
</evidence>
<dbReference type="InterPro" id="IPR016032">
    <property type="entry name" value="Sig_transdc_resp-reg_C-effctor"/>
</dbReference>
<accession>A0A4P6EDD0</accession>
<name>A0A4P6EDD0_9MICO</name>
<dbReference type="GO" id="GO:0003677">
    <property type="term" value="F:DNA binding"/>
    <property type="evidence" value="ECO:0007669"/>
    <property type="project" value="UniProtKB-KW"/>
</dbReference>
<keyword evidence="3" id="KW-0804">Transcription</keyword>
<dbReference type="EMBL" id="CP035494">
    <property type="protein sequence ID" value="QAY60270.1"/>
    <property type="molecule type" value="Genomic_DNA"/>
</dbReference>
<evidence type="ECO:0000256" key="3">
    <source>
        <dbReference type="ARBA" id="ARBA00023163"/>
    </source>
</evidence>
<dbReference type="PANTHER" id="PTHR44688">
    <property type="entry name" value="DNA-BINDING TRANSCRIPTIONAL ACTIVATOR DEVR_DOSR"/>
    <property type="match status" value="1"/>
</dbReference>
<evidence type="ECO:0000313" key="6">
    <source>
        <dbReference type="Proteomes" id="UP000293995"/>
    </source>
</evidence>
<dbReference type="Pfam" id="PF00196">
    <property type="entry name" value="GerE"/>
    <property type="match status" value="1"/>
</dbReference>
<evidence type="ECO:0000313" key="5">
    <source>
        <dbReference type="EMBL" id="QAY60270.1"/>
    </source>
</evidence>
<reference evidence="5 6" key="1">
    <citation type="submission" date="2019-01" db="EMBL/GenBank/DDBJ databases">
        <title>Genome sequencing of strain DFW100M-13.</title>
        <authorList>
            <person name="Heo J."/>
            <person name="Kim S.-J."/>
            <person name="Kim J.-S."/>
            <person name="Hong S.-B."/>
            <person name="Kwon S.-W."/>
        </authorList>
    </citation>
    <scope>NUCLEOTIDE SEQUENCE [LARGE SCALE GENOMIC DNA]</scope>
    <source>
        <strain evidence="5 6">DFW100M-13</strain>
    </source>
</reference>
<dbReference type="PROSITE" id="PS50043">
    <property type="entry name" value="HTH_LUXR_2"/>
    <property type="match status" value="1"/>
</dbReference>
<dbReference type="InterPro" id="IPR036388">
    <property type="entry name" value="WH-like_DNA-bd_sf"/>
</dbReference>
<keyword evidence="6" id="KW-1185">Reference proteome</keyword>
<keyword evidence="2" id="KW-0238">DNA-binding</keyword>
<dbReference type="OrthoDB" id="9808843at2"/>
<dbReference type="Gene3D" id="1.10.10.10">
    <property type="entry name" value="Winged helix-like DNA-binding domain superfamily/Winged helix DNA-binding domain"/>
    <property type="match status" value="1"/>
</dbReference>
<dbReference type="SUPFAM" id="SSF46894">
    <property type="entry name" value="C-terminal effector domain of the bipartite response regulators"/>
    <property type="match status" value="1"/>
</dbReference>
<dbReference type="KEGG" id="mprt:ET475_09920"/>
<sequence length="83" mass="8755">MRRGGEASRLIGVVGDPDAALAELTSRERQVLDLLAEGLSNGQIAQRLYISTKTASVHVSAILRKLGVASRTEAAVLATRQVA</sequence>
<dbReference type="SMART" id="SM00421">
    <property type="entry name" value="HTH_LUXR"/>
    <property type="match status" value="1"/>
</dbReference>
<dbReference type="CDD" id="cd06170">
    <property type="entry name" value="LuxR_C_like"/>
    <property type="match status" value="1"/>
</dbReference>